<dbReference type="AlphaFoldDB" id="A0A174VBL9"/>
<dbReference type="Proteomes" id="UP000095563">
    <property type="component" value="Unassembled WGS sequence"/>
</dbReference>
<name>A0A174VBL9_9CLOT</name>
<accession>A0A174VBL9</accession>
<keyword evidence="1" id="KW-1133">Transmembrane helix</keyword>
<organism evidence="2 3">
    <name type="scientific">Clostridium baratii</name>
    <dbReference type="NCBI Taxonomy" id="1561"/>
    <lineage>
        <taxon>Bacteria</taxon>
        <taxon>Bacillati</taxon>
        <taxon>Bacillota</taxon>
        <taxon>Clostridia</taxon>
        <taxon>Eubacteriales</taxon>
        <taxon>Clostridiaceae</taxon>
        <taxon>Clostridium</taxon>
    </lineage>
</organism>
<dbReference type="EMBL" id="CZBO01000010">
    <property type="protein sequence ID" value="CUQ32213.1"/>
    <property type="molecule type" value="Genomic_DNA"/>
</dbReference>
<evidence type="ECO:0000256" key="1">
    <source>
        <dbReference type="SAM" id="Phobius"/>
    </source>
</evidence>
<reference evidence="2 3" key="1">
    <citation type="submission" date="2015-09" db="EMBL/GenBank/DDBJ databases">
        <authorList>
            <consortium name="Pathogen Informatics"/>
        </authorList>
    </citation>
    <scope>NUCLEOTIDE SEQUENCE [LARGE SCALE GENOMIC DNA]</scope>
    <source>
        <strain evidence="2 3">2789STDY5834956</strain>
    </source>
</reference>
<evidence type="ECO:0000313" key="3">
    <source>
        <dbReference type="Proteomes" id="UP000095563"/>
    </source>
</evidence>
<feature type="transmembrane region" description="Helical" evidence="1">
    <location>
        <begin position="57"/>
        <end position="75"/>
    </location>
</feature>
<dbReference type="RefSeq" id="WP_055209176.1">
    <property type="nucleotide sequence ID" value="NZ_CZBO01000010.1"/>
</dbReference>
<evidence type="ECO:0000313" key="2">
    <source>
        <dbReference type="EMBL" id="CUQ32213.1"/>
    </source>
</evidence>
<protein>
    <submittedName>
        <fullName evidence="2">Protein of uncharacterized function (DUF2752)</fullName>
    </submittedName>
</protein>
<keyword evidence="1" id="KW-0812">Transmembrane</keyword>
<dbReference type="InterPro" id="IPR021215">
    <property type="entry name" value="DUF2752"/>
</dbReference>
<gene>
    <name evidence="2" type="ORF">ERS852568_02852</name>
</gene>
<sequence>MIKKIFKYILVLILGFAIILAFNIKCIIRTLIGIPCPGCGMTRAWIEAINFNFYEAFKFHPLFLLAPILIILIIIRGKESTDKYTKYIDISIVAIIILFLGVYVFRMYRYFPSDIPMNINRESILFRIINLIKGL</sequence>
<dbReference type="Pfam" id="PF10825">
    <property type="entry name" value="DUF2752"/>
    <property type="match status" value="1"/>
</dbReference>
<proteinExistence type="predicted"/>
<keyword evidence="1" id="KW-0472">Membrane</keyword>
<feature type="transmembrane region" description="Helical" evidence="1">
    <location>
        <begin position="87"/>
        <end position="108"/>
    </location>
</feature>